<dbReference type="InterPro" id="IPR013783">
    <property type="entry name" value="Ig-like_fold"/>
</dbReference>
<reference evidence="4 5" key="1">
    <citation type="journal article" date="2019" name="Sci. Rep.">
        <title>Sulfobacillus thermotolerans: new insights into resistance and metabolic capacities of acidophilic chemolithotrophs.</title>
        <authorList>
            <person name="Panyushkina A.E."/>
            <person name="Babenko V.V."/>
            <person name="Nikitina A.S."/>
            <person name="Selezneva O.V."/>
            <person name="Tsaplina I.A."/>
            <person name="Letarova M.A."/>
            <person name="Kostryukova E.S."/>
            <person name="Letarov A.V."/>
        </authorList>
    </citation>
    <scope>NUCLEOTIDE SEQUENCE [LARGE SCALE GENOMIC DNA]</scope>
    <source>
        <strain evidence="4 5">Kr1</strain>
    </source>
</reference>
<dbReference type="InterPro" id="IPR011123">
    <property type="entry name" value="Y_Y_Y"/>
</dbReference>
<evidence type="ECO:0000256" key="2">
    <source>
        <dbReference type="SAM" id="SignalP"/>
    </source>
</evidence>
<protein>
    <recommendedName>
        <fullName evidence="3">Big-1 domain-containing protein</fullName>
    </recommendedName>
</protein>
<dbReference type="Pfam" id="PF07495">
    <property type="entry name" value="Y_Y_Y"/>
    <property type="match status" value="1"/>
</dbReference>
<dbReference type="SUPFAM" id="SSF49373">
    <property type="entry name" value="Invasin/intimin cell-adhesion fragments"/>
    <property type="match status" value="2"/>
</dbReference>
<dbReference type="Proteomes" id="UP000325292">
    <property type="component" value="Chromosome"/>
</dbReference>
<feature type="domain" description="Big-1" evidence="3">
    <location>
        <begin position="599"/>
        <end position="697"/>
    </location>
</feature>
<sequence>MAKNISRKAGSLTLGSAMLLMSMIPAASAFAATAPAVVSVTLSSEQGTVAVGNTVSFTATAVQSGTGTPLYQFWYEGVNGNWHSTSWSTSNSFSLPPLKQGSYEVVVYAKDKGQAIPANSEGTNSNQFVNVDSSATLTAPTLTNVAPGTTLTFTASSKNLTDPVYQLWIQSPDGNWFASGDYQSSPTFQVTAALAGDYHAVLYAKDLNAPQTAAFSEYSKATFDAFGQAAAVKLSATSSSLVADGAASDTITAMVVDNNGNTVGNFNGTVTLTAPSGMTFANGSDTTTLTITNGTAAVTVTASTSLIGSESITTSGLVANSGESTASVVSYGSVTVTTVSPVATELLVSAATSTVPNNTSTSDTVTITLGDQAGNPLPTGVTSTFYAVTADVVGAGTLSGGASSTTEFVGDGAPASFTVYSEPDVAGSIGIMASAQNLATGTTTIEAVGVGQAAQLGVSSTTGTLSAATTYTVSSSSSFTLASGTTETTYTVTLEDAAGQAVTAPSAETFYLTDNATTGMAYVVNGTSATLIPQTGDTVAVTVATNDTTATFTVVNTTTQASPATLTLTAESGDVANVATNAPLSTTASTSYMFVTGPAYQLAVTGTESIAEGKSATYTAQVEDSVGNAVADANAVVTFTITGSGTFANGATTLTELTNASGAASVTVDAATSAGTYTVSATISPSLTEPTSAVTATVTSPAATVAELGLSVVGPTANSYSGTTLTLPGLSSATATITEENAIQAGVSEATDNLNVSTSNGDVVLATNSGVIQSGTTLSISGAETVSFEVVGGTAGTATVTVTDTSDPSVAPVSFTVDVQPLASSTMSAANESGAGNVSGDTAAVTVNGKAVTADYAASVTDFATYNQATGEFTVLTPVIEPSVTISNSSGVVTTATVAVWEVAGSAYYVALDETPGTGAAASTDYVGVTITSPYSGSTVEMAVNSGAYDGNSVTTDSAYVAIATENSSGTWTVAPSQSFVVNTKVSLTTNGPTVVYPVLMQQP</sequence>
<evidence type="ECO:0000313" key="4">
    <source>
        <dbReference type="EMBL" id="AUW95289.1"/>
    </source>
</evidence>
<feature type="signal peptide" evidence="2">
    <location>
        <begin position="1"/>
        <end position="31"/>
    </location>
</feature>
<keyword evidence="2" id="KW-0732">Signal</keyword>
<proteinExistence type="inferred from homology"/>
<gene>
    <name evidence="4" type="ORF">BXT84_16090</name>
</gene>
<name>A0ABN5H652_9FIRM</name>
<comment type="similarity">
    <text evidence="1">Belongs to the intimin/invasin family.</text>
</comment>
<keyword evidence="5" id="KW-1185">Reference proteome</keyword>
<dbReference type="InterPro" id="IPR008964">
    <property type="entry name" value="Invasin/intimin_cell_adhesion"/>
</dbReference>
<dbReference type="EMBL" id="CP019454">
    <property type="protein sequence ID" value="AUW95289.1"/>
    <property type="molecule type" value="Genomic_DNA"/>
</dbReference>
<evidence type="ECO:0000313" key="5">
    <source>
        <dbReference type="Proteomes" id="UP000325292"/>
    </source>
</evidence>
<evidence type="ECO:0000259" key="3">
    <source>
        <dbReference type="PROSITE" id="PS51127"/>
    </source>
</evidence>
<organism evidence="4 5">
    <name type="scientific">Sulfobacillus thermotolerans</name>
    <dbReference type="NCBI Taxonomy" id="338644"/>
    <lineage>
        <taxon>Bacteria</taxon>
        <taxon>Bacillati</taxon>
        <taxon>Bacillota</taxon>
        <taxon>Clostridia</taxon>
        <taxon>Eubacteriales</taxon>
        <taxon>Clostridiales Family XVII. Incertae Sedis</taxon>
        <taxon>Sulfobacillus</taxon>
    </lineage>
</organism>
<dbReference type="Gene3D" id="2.60.40.10">
    <property type="entry name" value="Immunoglobulins"/>
    <property type="match status" value="2"/>
</dbReference>
<dbReference type="InterPro" id="IPR003344">
    <property type="entry name" value="Big_1_dom"/>
</dbReference>
<evidence type="ECO:0000256" key="1">
    <source>
        <dbReference type="ARBA" id="ARBA00010116"/>
    </source>
</evidence>
<feature type="chain" id="PRO_5045666798" description="Big-1 domain-containing protein" evidence="2">
    <location>
        <begin position="32"/>
        <end position="1004"/>
    </location>
</feature>
<dbReference type="SMART" id="SM00634">
    <property type="entry name" value="BID_1"/>
    <property type="match status" value="2"/>
</dbReference>
<dbReference type="PROSITE" id="PS51127">
    <property type="entry name" value="BIG1"/>
    <property type="match status" value="1"/>
</dbReference>
<accession>A0ABN5H652</accession>